<dbReference type="Pfam" id="PF12741">
    <property type="entry name" value="SusD-like"/>
    <property type="match status" value="1"/>
</dbReference>
<dbReference type="InterPro" id="IPR011990">
    <property type="entry name" value="TPR-like_helical_dom_sf"/>
</dbReference>
<keyword evidence="3" id="KW-1185">Reference proteome</keyword>
<protein>
    <submittedName>
        <fullName evidence="2">SusD/RagB family nutrient-binding outer membrane lipoprotein</fullName>
    </submittedName>
</protein>
<reference evidence="2" key="1">
    <citation type="submission" date="2022-10" db="EMBL/GenBank/DDBJ databases">
        <authorList>
            <person name="Kim H.S."/>
            <person name="Kim J.-S."/>
            <person name="Suh M.K."/>
            <person name="Eom M.K."/>
            <person name="Lee J.-S."/>
        </authorList>
    </citation>
    <scope>NUCLEOTIDE SEQUENCE</scope>
    <source>
        <strain evidence="2">LIP-5</strain>
    </source>
</reference>
<organism evidence="2 3">
    <name type="scientific">Haoranjiania flava</name>
    <dbReference type="NCBI Taxonomy" id="1856322"/>
    <lineage>
        <taxon>Bacteria</taxon>
        <taxon>Pseudomonadati</taxon>
        <taxon>Bacteroidota</taxon>
        <taxon>Chitinophagia</taxon>
        <taxon>Chitinophagales</taxon>
        <taxon>Chitinophagaceae</taxon>
        <taxon>Haoranjiania</taxon>
    </lineage>
</organism>
<sequence>MKSYKIKIKSIAITGTIAFLLAQASCTRDFENINKNPLNPDKEMEQMDGVLNGAYMPTLQKNVIPVGAASDATNYVNKYQIVVNLAGDGWAGYMSPRDNKFNAGQNFTTGFFIQSWVNNSFSWRITDVFAPWIQLKNINTAGTNPNKEMFALAQITKIAALHRTTDMFGPIPYSKVGSGSFKVEYDSQEDVYKSFFAELDEAIAVLADFLNRGNTTVPNAADVLYNGDVRKWIKFANSLMLRLAIRVRFADNNLAKQYAEKAVAHSVGLIDTQADIAKMATGANLTMKNSLKVIKDEYNDTRMGATIWCYLKGYNDPRVNVYFDNNGSKAVRIGIPSTADLYESASKPIAGEYDPTYWMKASEVFFLKAEGALAGYNMGATPKYFYEQGITMSFAENAQAIGSYLSNTSQPAAYADPASTALYSAGAPSTVTVAWDDKDTEERKLEKIITQKYLAIYPDGQEAWSEWRRTGYPRQVPPAVNYTNSGVILSDGYKNGIRRMPYPQSEYDQNTANVQSAVQKYLTGTDNAATNLWWDKKPKN</sequence>
<dbReference type="InterPro" id="IPR024302">
    <property type="entry name" value="SusD-like"/>
</dbReference>
<proteinExistence type="predicted"/>
<evidence type="ECO:0000313" key="3">
    <source>
        <dbReference type="Proteomes" id="UP001209317"/>
    </source>
</evidence>
<name>A0AAE3IKR7_9BACT</name>
<dbReference type="RefSeq" id="WP_263036541.1">
    <property type="nucleotide sequence ID" value="NZ_JAOTPL010000001.1"/>
</dbReference>
<evidence type="ECO:0000313" key="2">
    <source>
        <dbReference type="EMBL" id="MCU7693053.1"/>
    </source>
</evidence>
<keyword evidence="2" id="KW-0449">Lipoprotein</keyword>
<keyword evidence="1" id="KW-0732">Signal</keyword>
<dbReference type="EMBL" id="JAOTPL010000001">
    <property type="protein sequence ID" value="MCU7693053.1"/>
    <property type="molecule type" value="Genomic_DNA"/>
</dbReference>
<dbReference type="AlphaFoldDB" id="A0AAE3IKR7"/>
<feature type="signal peptide" evidence="1">
    <location>
        <begin position="1"/>
        <end position="24"/>
    </location>
</feature>
<dbReference type="Proteomes" id="UP001209317">
    <property type="component" value="Unassembled WGS sequence"/>
</dbReference>
<dbReference type="Gene3D" id="1.25.40.390">
    <property type="match status" value="1"/>
</dbReference>
<comment type="caution">
    <text evidence="2">The sequence shown here is derived from an EMBL/GenBank/DDBJ whole genome shotgun (WGS) entry which is preliminary data.</text>
</comment>
<gene>
    <name evidence="2" type="ORF">OD355_00830</name>
</gene>
<dbReference type="SUPFAM" id="SSF48452">
    <property type="entry name" value="TPR-like"/>
    <property type="match status" value="1"/>
</dbReference>
<evidence type="ECO:0000256" key="1">
    <source>
        <dbReference type="SAM" id="SignalP"/>
    </source>
</evidence>
<accession>A0AAE3IKR7</accession>
<feature type="chain" id="PRO_5042101043" evidence="1">
    <location>
        <begin position="25"/>
        <end position="540"/>
    </location>
</feature>
<dbReference type="CDD" id="cd08977">
    <property type="entry name" value="SusD"/>
    <property type="match status" value="1"/>
</dbReference>